<proteinExistence type="inferred from homology"/>
<evidence type="ECO:0000256" key="3">
    <source>
        <dbReference type="ARBA" id="ARBA00022676"/>
    </source>
</evidence>
<protein>
    <recommendedName>
        <fullName evidence="8">Glycosyltransferase family 92 protein</fullName>
        <ecNumber evidence="8">2.4.1.-</ecNumber>
    </recommendedName>
</protein>
<evidence type="ECO:0000313" key="9">
    <source>
        <dbReference type="Proteomes" id="UP000887566"/>
    </source>
</evidence>
<dbReference type="Pfam" id="PF01697">
    <property type="entry name" value="Glyco_transf_92"/>
    <property type="match status" value="1"/>
</dbReference>
<keyword evidence="4 8" id="KW-0808">Transferase</keyword>
<dbReference type="GO" id="GO:0005737">
    <property type="term" value="C:cytoplasm"/>
    <property type="evidence" value="ECO:0007669"/>
    <property type="project" value="TreeGrafter"/>
</dbReference>
<evidence type="ECO:0000256" key="8">
    <source>
        <dbReference type="RuleBase" id="RU366017"/>
    </source>
</evidence>
<dbReference type="PANTHER" id="PTHR21461">
    <property type="entry name" value="GLYCOSYLTRANSFERASE FAMILY 92 PROTEIN"/>
    <property type="match status" value="1"/>
</dbReference>
<dbReference type="WBParaSite" id="PSAMB.scaffold2081size25555.g16235.t1">
    <property type="protein sequence ID" value="PSAMB.scaffold2081size25555.g16235.t1"/>
    <property type="gene ID" value="PSAMB.scaffold2081size25555.g16235"/>
</dbReference>
<comment type="similarity">
    <text evidence="2 8">Belongs to the glycosyltransferase 92 family.</text>
</comment>
<name>A0A914VKC1_9BILA</name>
<keyword evidence="9" id="KW-1185">Reference proteome</keyword>
<evidence type="ECO:0000256" key="5">
    <source>
        <dbReference type="ARBA" id="ARBA00022692"/>
    </source>
</evidence>
<organism evidence="9 10">
    <name type="scientific">Plectus sambesii</name>
    <dbReference type="NCBI Taxonomy" id="2011161"/>
    <lineage>
        <taxon>Eukaryota</taxon>
        <taxon>Metazoa</taxon>
        <taxon>Ecdysozoa</taxon>
        <taxon>Nematoda</taxon>
        <taxon>Chromadorea</taxon>
        <taxon>Plectida</taxon>
        <taxon>Plectina</taxon>
        <taxon>Plectoidea</taxon>
        <taxon>Plectidae</taxon>
        <taxon>Plectus</taxon>
    </lineage>
</organism>
<dbReference type="InterPro" id="IPR008166">
    <property type="entry name" value="Glyco_transf_92"/>
</dbReference>
<keyword evidence="7" id="KW-0472">Membrane</keyword>
<dbReference type="Proteomes" id="UP000887566">
    <property type="component" value="Unplaced"/>
</dbReference>
<keyword evidence="5" id="KW-0812">Transmembrane</keyword>
<dbReference type="PANTHER" id="PTHR21461:SF80">
    <property type="entry name" value="GLYCOSYLTRANSFERASE FAMILY 92 PROTEIN"/>
    <property type="match status" value="1"/>
</dbReference>
<sequence>MENWLLAGATKFFIYWQSVTQDVTNIFLYYKENGVDIELVAWPQLNDENADFAMYNSGQVVSINDCLHRARSHAEFAATVDLNELVVLSSSTPLVAILNGTQLNSAGRSITRAHAHFENNYIYASDPMLLSFDWLNETHFANVSSAQPKLILRPENVQRSSVHWINELEPLITTFTGIPHTEATLIHLRSMQEKMDKNIFVTNNILQETAKRMTDSWIRRLHASEKDVQKLRITRGNMEIAQLMEECLLDLKKKVHSMCFTASHCIHELSRNSSVLIDWQYPEKRWLEL</sequence>
<dbReference type="AlphaFoldDB" id="A0A914VKC1"/>
<dbReference type="GO" id="GO:0016020">
    <property type="term" value="C:membrane"/>
    <property type="evidence" value="ECO:0007669"/>
    <property type="project" value="UniProtKB-SubCell"/>
</dbReference>
<evidence type="ECO:0000256" key="6">
    <source>
        <dbReference type="ARBA" id="ARBA00022989"/>
    </source>
</evidence>
<evidence type="ECO:0000256" key="4">
    <source>
        <dbReference type="ARBA" id="ARBA00022679"/>
    </source>
</evidence>
<evidence type="ECO:0000256" key="1">
    <source>
        <dbReference type="ARBA" id="ARBA00004167"/>
    </source>
</evidence>
<dbReference type="GO" id="GO:0016757">
    <property type="term" value="F:glycosyltransferase activity"/>
    <property type="evidence" value="ECO:0007669"/>
    <property type="project" value="UniProtKB-UniRule"/>
</dbReference>
<evidence type="ECO:0000313" key="10">
    <source>
        <dbReference type="WBParaSite" id="PSAMB.scaffold2081size25555.g16235.t1"/>
    </source>
</evidence>
<evidence type="ECO:0000256" key="2">
    <source>
        <dbReference type="ARBA" id="ARBA00007647"/>
    </source>
</evidence>
<dbReference type="EC" id="2.4.1.-" evidence="8"/>
<keyword evidence="3 8" id="KW-0328">Glycosyltransferase</keyword>
<accession>A0A914VKC1</accession>
<keyword evidence="6" id="KW-1133">Transmembrane helix</keyword>
<evidence type="ECO:0000256" key="7">
    <source>
        <dbReference type="ARBA" id="ARBA00023136"/>
    </source>
</evidence>
<reference evidence="10" key="1">
    <citation type="submission" date="2022-11" db="UniProtKB">
        <authorList>
            <consortium name="WormBaseParasite"/>
        </authorList>
    </citation>
    <scope>IDENTIFICATION</scope>
</reference>
<comment type="subcellular location">
    <subcellularLocation>
        <location evidence="1">Membrane</location>
        <topology evidence="1">Single-pass membrane protein</topology>
    </subcellularLocation>
</comment>